<dbReference type="SUPFAM" id="SSF117281">
    <property type="entry name" value="Kelch motif"/>
    <property type="match status" value="1"/>
</dbReference>
<dbReference type="AlphaFoldDB" id="A0AAX6DYD7"/>
<reference evidence="2" key="1">
    <citation type="journal article" date="2023" name="GigaByte">
        <title>Genome assembly of the bearded iris, Iris pallida Lam.</title>
        <authorList>
            <person name="Bruccoleri R.E."/>
            <person name="Oakeley E.J."/>
            <person name="Faust A.M.E."/>
            <person name="Altorfer M."/>
            <person name="Dessus-Babus S."/>
            <person name="Burckhardt D."/>
            <person name="Oertli M."/>
            <person name="Naumann U."/>
            <person name="Petersen F."/>
            <person name="Wong J."/>
        </authorList>
    </citation>
    <scope>NUCLEOTIDE SEQUENCE</scope>
    <source>
        <strain evidence="2">GSM-AAB239-AS_SAM_17_03QT</strain>
    </source>
</reference>
<dbReference type="Pfam" id="PF00646">
    <property type="entry name" value="F-box"/>
    <property type="match status" value="1"/>
</dbReference>
<dbReference type="PANTHER" id="PTHR31672">
    <property type="entry name" value="BNACNNG10540D PROTEIN"/>
    <property type="match status" value="1"/>
</dbReference>
<dbReference type="InterPro" id="IPR050796">
    <property type="entry name" value="SCF_F-box_component"/>
</dbReference>
<evidence type="ECO:0000313" key="3">
    <source>
        <dbReference type="Proteomes" id="UP001140949"/>
    </source>
</evidence>
<evidence type="ECO:0000259" key="1">
    <source>
        <dbReference type="Pfam" id="PF00646"/>
    </source>
</evidence>
<dbReference type="InterPro" id="IPR001810">
    <property type="entry name" value="F-box_dom"/>
</dbReference>
<dbReference type="CDD" id="cd09917">
    <property type="entry name" value="F-box_SF"/>
    <property type="match status" value="1"/>
</dbReference>
<organism evidence="2 3">
    <name type="scientific">Iris pallida</name>
    <name type="common">Sweet iris</name>
    <dbReference type="NCBI Taxonomy" id="29817"/>
    <lineage>
        <taxon>Eukaryota</taxon>
        <taxon>Viridiplantae</taxon>
        <taxon>Streptophyta</taxon>
        <taxon>Embryophyta</taxon>
        <taxon>Tracheophyta</taxon>
        <taxon>Spermatophyta</taxon>
        <taxon>Magnoliopsida</taxon>
        <taxon>Liliopsida</taxon>
        <taxon>Asparagales</taxon>
        <taxon>Iridaceae</taxon>
        <taxon>Iridoideae</taxon>
        <taxon>Irideae</taxon>
        <taxon>Iris</taxon>
    </lineage>
</organism>
<dbReference type="SUPFAM" id="SSF81383">
    <property type="entry name" value="F-box domain"/>
    <property type="match status" value="1"/>
</dbReference>
<protein>
    <submittedName>
        <fullName evidence="2">F-box/kelch-repeat protein</fullName>
    </submittedName>
</protein>
<gene>
    <name evidence="2" type="ORF">M6B38_219800</name>
</gene>
<keyword evidence="3" id="KW-1185">Reference proteome</keyword>
<accession>A0AAX6DYD7</accession>
<dbReference type="PANTHER" id="PTHR31672:SF2">
    <property type="entry name" value="F-BOX DOMAIN-CONTAINING PROTEIN"/>
    <property type="match status" value="1"/>
</dbReference>
<dbReference type="EMBL" id="JANAVB010041219">
    <property type="protein sequence ID" value="KAJ6796695.1"/>
    <property type="molecule type" value="Genomic_DNA"/>
</dbReference>
<dbReference type="Gene3D" id="2.120.10.80">
    <property type="entry name" value="Kelch-type beta propeller"/>
    <property type="match status" value="1"/>
</dbReference>
<feature type="domain" description="F-box" evidence="1">
    <location>
        <begin position="18"/>
        <end position="49"/>
    </location>
</feature>
<comment type="caution">
    <text evidence="2">The sequence shown here is derived from an EMBL/GenBank/DDBJ whole genome shotgun (WGS) entry which is preliminary data.</text>
</comment>
<dbReference type="Proteomes" id="UP001140949">
    <property type="component" value="Unassembled WGS sequence"/>
</dbReference>
<sequence>MEMVEADRELPPPPLYGDVLESVLSHVPTLDLLPARRVSRTWRASVVSSLRHSPRQKPWLLLRLPRFSVAYDPHSRSWVPLKHVLDTTQKFPNQEVEKEAAAVSPPYRRVVSHLYSQPVRSSHPQLHFILSSPSHLSIHRPLVSAAWTDLPSPRVWRVDPVVAAVGTTVVVAGGTWDFEDATCAAVESLDLLGAGDRRWVPRDPVPSGLGGSAAFLSVAASGGALHVLSKSSGLFSSFDAETGRWSPARDLRPDPEIELSAVGFSGERLVFVGLGEGGTSLRLWEVDAGSEPARCGEEVGSMPEEMVARLVGEGFGRMTTIGFSTAGDYAYLYNPANFEEGFFYGFVERRWESIGRPKELDDDRTARIVFGCAAPTLDQLSKLLL</sequence>
<dbReference type="InterPro" id="IPR036047">
    <property type="entry name" value="F-box-like_dom_sf"/>
</dbReference>
<evidence type="ECO:0000313" key="2">
    <source>
        <dbReference type="EMBL" id="KAJ6796695.1"/>
    </source>
</evidence>
<dbReference type="InterPro" id="IPR015915">
    <property type="entry name" value="Kelch-typ_b-propeller"/>
</dbReference>
<name>A0AAX6DYD7_IRIPA</name>
<reference evidence="2" key="2">
    <citation type="submission" date="2023-04" db="EMBL/GenBank/DDBJ databases">
        <authorList>
            <person name="Bruccoleri R.E."/>
            <person name="Oakeley E.J."/>
            <person name="Faust A.-M."/>
            <person name="Dessus-Babus S."/>
            <person name="Altorfer M."/>
            <person name="Burckhardt D."/>
            <person name="Oertli M."/>
            <person name="Naumann U."/>
            <person name="Petersen F."/>
            <person name="Wong J."/>
        </authorList>
    </citation>
    <scope>NUCLEOTIDE SEQUENCE</scope>
    <source>
        <strain evidence="2">GSM-AAB239-AS_SAM_17_03QT</strain>
        <tissue evidence="2">Leaf</tissue>
    </source>
</reference>
<proteinExistence type="predicted"/>